<evidence type="ECO:0000259" key="5">
    <source>
        <dbReference type="PROSITE" id="PS51078"/>
    </source>
</evidence>
<feature type="domain" description="IclR-ED" evidence="5">
    <location>
        <begin position="76"/>
        <end position="259"/>
    </location>
</feature>
<dbReference type="PROSITE" id="PS51077">
    <property type="entry name" value="HTH_ICLR"/>
    <property type="match status" value="1"/>
</dbReference>
<dbReference type="Pfam" id="PF09339">
    <property type="entry name" value="HTH_IclR"/>
    <property type="match status" value="1"/>
</dbReference>
<dbReference type="InterPro" id="IPR036388">
    <property type="entry name" value="WH-like_DNA-bd_sf"/>
</dbReference>
<feature type="domain" description="HTH iclR-type" evidence="4">
    <location>
        <begin position="13"/>
        <end position="75"/>
    </location>
</feature>
<protein>
    <submittedName>
        <fullName evidence="6">Transcriptional regulator, IclR family</fullName>
    </submittedName>
</protein>
<dbReference type="SUPFAM" id="SSF55781">
    <property type="entry name" value="GAF domain-like"/>
    <property type="match status" value="1"/>
</dbReference>
<dbReference type="Gene3D" id="3.30.450.40">
    <property type="match status" value="1"/>
</dbReference>
<name>A0A1Y6C3X9_9NEIS</name>
<dbReference type="FunFam" id="1.10.10.10:FF:000056">
    <property type="entry name" value="IclR family transcriptional regulator"/>
    <property type="match status" value="1"/>
</dbReference>
<reference evidence="7" key="1">
    <citation type="submission" date="2017-04" db="EMBL/GenBank/DDBJ databases">
        <authorList>
            <person name="Varghese N."/>
            <person name="Submissions S."/>
        </authorList>
    </citation>
    <scope>NUCLEOTIDE SEQUENCE [LARGE SCALE GENOMIC DNA]</scope>
    <source>
        <strain evidence="7">DSM 22618</strain>
    </source>
</reference>
<dbReference type="STRING" id="1123014.SAMN02745746_03050"/>
<accession>A0A1Y6C3X9</accession>
<proteinExistence type="predicted"/>
<evidence type="ECO:0000256" key="2">
    <source>
        <dbReference type="ARBA" id="ARBA00023125"/>
    </source>
</evidence>
<dbReference type="AlphaFoldDB" id="A0A1Y6C3X9"/>
<sequence>MTEEHDDKDRLFVTALARGLTVLSAFRSGESGLSNQELARRTGLPKSTVSRLTHTLTQLGYLSHEADSGFYRLGLAVLELGSVVLASYDVRRAAAPLMREFALAHNVSVSLAMRDGSDMVYLETCRSAARVSVQLTVGSRVPVATTAIGRACYAGLGASERARLDEELASRYGGNWPPIKSRLDAALQQCRELGYTSSFGEFVPEVMAVGVPLPSPIPGQPPMSLNASGPAALFTAERFERDIAPALQQMARRIAPGAA</sequence>
<dbReference type="SUPFAM" id="SSF46785">
    <property type="entry name" value="Winged helix' DNA-binding domain"/>
    <property type="match status" value="1"/>
</dbReference>
<dbReference type="InterPro" id="IPR050707">
    <property type="entry name" value="HTH_MetabolicPath_Reg"/>
</dbReference>
<evidence type="ECO:0000256" key="1">
    <source>
        <dbReference type="ARBA" id="ARBA00023015"/>
    </source>
</evidence>
<dbReference type="InterPro" id="IPR005471">
    <property type="entry name" value="Tscrpt_reg_IclR_N"/>
</dbReference>
<keyword evidence="3" id="KW-0804">Transcription</keyword>
<dbReference type="EMBL" id="FXAG01000018">
    <property type="protein sequence ID" value="SMF40511.1"/>
    <property type="molecule type" value="Genomic_DNA"/>
</dbReference>
<gene>
    <name evidence="6" type="ORF">SAMN02745746_03050</name>
</gene>
<dbReference type="GO" id="GO:0003677">
    <property type="term" value="F:DNA binding"/>
    <property type="evidence" value="ECO:0007669"/>
    <property type="project" value="UniProtKB-KW"/>
</dbReference>
<dbReference type="PANTHER" id="PTHR30136">
    <property type="entry name" value="HELIX-TURN-HELIX TRANSCRIPTIONAL REGULATOR, ICLR FAMILY"/>
    <property type="match status" value="1"/>
</dbReference>
<dbReference type="PROSITE" id="PS51078">
    <property type="entry name" value="ICLR_ED"/>
    <property type="match status" value="1"/>
</dbReference>
<organism evidence="6 7">
    <name type="scientific">Pseudogulbenkiania subflava DSM 22618</name>
    <dbReference type="NCBI Taxonomy" id="1123014"/>
    <lineage>
        <taxon>Bacteria</taxon>
        <taxon>Pseudomonadati</taxon>
        <taxon>Pseudomonadota</taxon>
        <taxon>Betaproteobacteria</taxon>
        <taxon>Neisseriales</taxon>
        <taxon>Chromobacteriaceae</taxon>
        <taxon>Pseudogulbenkiania</taxon>
    </lineage>
</organism>
<dbReference type="RefSeq" id="WP_085277180.1">
    <property type="nucleotide sequence ID" value="NZ_FXAG01000018.1"/>
</dbReference>
<evidence type="ECO:0000259" key="4">
    <source>
        <dbReference type="PROSITE" id="PS51077"/>
    </source>
</evidence>
<evidence type="ECO:0000313" key="7">
    <source>
        <dbReference type="Proteomes" id="UP000192920"/>
    </source>
</evidence>
<keyword evidence="2" id="KW-0238">DNA-binding</keyword>
<dbReference type="Proteomes" id="UP000192920">
    <property type="component" value="Unassembled WGS sequence"/>
</dbReference>
<keyword evidence="1" id="KW-0805">Transcription regulation</keyword>
<dbReference type="PANTHER" id="PTHR30136:SF33">
    <property type="entry name" value="TRANSCRIPTIONAL REGULATORY PROTEIN"/>
    <property type="match status" value="1"/>
</dbReference>
<dbReference type="Gene3D" id="1.10.10.10">
    <property type="entry name" value="Winged helix-like DNA-binding domain superfamily/Winged helix DNA-binding domain"/>
    <property type="match status" value="1"/>
</dbReference>
<dbReference type="SMART" id="SM00346">
    <property type="entry name" value="HTH_ICLR"/>
    <property type="match status" value="1"/>
</dbReference>
<keyword evidence="7" id="KW-1185">Reference proteome</keyword>
<evidence type="ECO:0000256" key="3">
    <source>
        <dbReference type="ARBA" id="ARBA00023163"/>
    </source>
</evidence>
<dbReference type="GO" id="GO:0045892">
    <property type="term" value="P:negative regulation of DNA-templated transcription"/>
    <property type="evidence" value="ECO:0007669"/>
    <property type="project" value="TreeGrafter"/>
</dbReference>
<dbReference type="Pfam" id="PF01614">
    <property type="entry name" value="IclR_C"/>
    <property type="match status" value="1"/>
</dbReference>
<evidence type="ECO:0000313" key="6">
    <source>
        <dbReference type="EMBL" id="SMF40511.1"/>
    </source>
</evidence>
<dbReference type="InterPro" id="IPR036390">
    <property type="entry name" value="WH_DNA-bd_sf"/>
</dbReference>
<dbReference type="GO" id="GO:0003700">
    <property type="term" value="F:DNA-binding transcription factor activity"/>
    <property type="evidence" value="ECO:0007669"/>
    <property type="project" value="TreeGrafter"/>
</dbReference>
<dbReference type="InterPro" id="IPR014757">
    <property type="entry name" value="Tscrpt_reg_IclR_C"/>
</dbReference>
<dbReference type="InterPro" id="IPR029016">
    <property type="entry name" value="GAF-like_dom_sf"/>
</dbReference>